<dbReference type="Proteomes" id="UP000001225">
    <property type="component" value="Chromosome"/>
</dbReference>
<evidence type="ECO:0000256" key="1">
    <source>
        <dbReference type="ARBA" id="ARBA00004651"/>
    </source>
</evidence>
<sequence length="252" mass="25718">MHLFEFLPPMPATVAAVFLLAGLAKGVVGMGLPTISMALLALFMPPAQAAALLVVPSLLTNLWQARPARTLGPLLRRVGPMQMGVCVGTLAGAILFGPPAGDWGVAALGAVLLAYAAWGLFGTPPVLSARGERWLGPCAGMLTGVITALTGVFVVPAVPYLQSLALDKDGLVQAMGVSFTVSTVALAAGLWLNGSYGASAAGASFAMLAPALLGMAAGQRLRRTLSPRMFRLCFMASLAALGAYQLVEGLAS</sequence>
<feature type="transmembrane region" description="Helical" evidence="8">
    <location>
        <begin position="103"/>
        <end position="122"/>
    </location>
</feature>
<feature type="transmembrane region" description="Helical" evidence="8">
    <location>
        <begin position="79"/>
        <end position="96"/>
    </location>
</feature>
<feature type="transmembrane region" description="Helical" evidence="8">
    <location>
        <begin position="170"/>
        <end position="192"/>
    </location>
</feature>
<dbReference type="STRING" id="94624.Bpet1871"/>
<gene>
    <name evidence="9" type="ordered locus">Bpet1871</name>
</gene>
<reference evidence="9 10" key="1">
    <citation type="journal article" date="2008" name="BMC Genomics">
        <title>The missing link: Bordetella petrii is endowed with both the metabolic versatility of environmental bacteria and virulence traits of pathogenic Bordetellae.</title>
        <authorList>
            <person name="Gross R."/>
            <person name="Guzman C.A."/>
            <person name="Sebaihia M."/>
            <person name="Martins Dos Santos V.A."/>
            <person name="Pieper D.H."/>
            <person name="Koebnik R."/>
            <person name="Lechner M."/>
            <person name="Bartels D."/>
            <person name="Buhrmester J."/>
            <person name="Choudhuri J.V."/>
            <person name="Ebensen T."/>
            <person name="Gaigalat L."/>
            <person name="Herrmann S."/>
            <person name="Khachane A.N."/>
            <person name="Larisch C."/>
            <person name="Link S."/>
            <person name="Linke B."/>
            <person name="Meyer F."/>
            <person name="Mormann S."/>
            <person name="Nakunst D."/>
            <person name="Rueckert C."/>
            <person name="Schneiker-Bekel S."/>
            <person name="Schulze K."/>
            <person name="Vorhoelter F.J."/>
            <person name="Yevsa T."/>
            <person name="Engle J.T."/>
            <person name="Goldman W.E."/>
            <person name="Puehler A."/>
            <person name="Goebel U.B."/>
            <person name="Goesmann A."/>
            <person name="Bloecker H."/>
            <person name="Kaiser O."/>
            <person name="Martinez-Arias R."/>
        </authorList>
    </citation>
    <scope>NUCLEOTIDE SEQUENCE [LARGE SCALE GENOMIC DNA]</scope>
    <source>
        <strain evidence="10">ATCC BAA-461 / DSM 12804 / CCUG 43448 / CIP 107267 / Se-1111R</strain>
    </source>
</reference>
<evidence type="ECO:0000256" key="4">
    <source>
        <dbReference type="ARBA" id="ARBA00022475"/>
    </source>
</evidence>
<evidence type="ECO:0000313" key="10">
    <source>
        <dbReference type="Proteomes" id="UP000001225"/>
    </source>
</evidence>
<evidence type="ECO:0000256" key="7">
    <source>
        <dbReference type="ARBA" id="ARBA00023136"/>
    </source>
</evidence>
<comment type="subcellular location">
    <subcellularLocation>
        <location evidence="1 8">Cell membrane</location>
        <topology evidence="1 8">Multi-pass membrane protein</topology>
    </subcellularLocation>
</comment>
<evidence type="ECO:0000256" key="5">
    <source>
        <dbReference type="ARBA" id="ARBA00022692"/>
    </source>
</evidence>
<dbReference type="eggNOG" id="COG0730">
    <property type="taxonomic scope" value="Bacteria"/>
</dbReference>
<keyword evidence="5 8" id="KW-0812">Transmembrane</keyword>
<dbReference type="EMBL" id="AM902716">
    <property type="protein sequence ID" value="CAP42210.1"/>
    <property type="molecule type" value="Genomic_DNA"/>
</dbReference>
<dbReference type="InterPro" id="IPR002781">
    <property type="entry name" value="TM_pro_TauE-like"/>
</dbReference>
<dbReference type="AlphaFoldDB" id="A9IJF5"/>
<keyword evidence="3" id="KW-0813">Transport</keyword>
<feature type="transmembrane region" description="Helical" evidence="8">
    <location>
        <begin position="229"/>
        <end position="247"/>
    </location>
</feature>
<dbReference type="Pfam" id="PF01925">
    <property type="entry name" value="TauE"/>
    <property type="match status" value="1"/>
</dbReference>
<evidence type="ECO:0000256" key="8">
    <source>
        <dbReference type="RuleBase" id="RU363041"/>
    </source>
</evidence>
<evidence type="ECO:0000256" key="2">
    <source>
        <dbReference type="ARBA" id="ARBA00009142"/>
    </source>
</evidence>
<keyword evidence="6 8" id="KW-1133">Transmembrane helix</keyword>
<feature type="transmembrane region" description="Helical" evidence="8">
    <location>
        <begin position="39"/>
        <end position="59"/>
    </location>
</feature>
<comment type="similarity">
    <text evidence="2 8">Belongs to the 4-toluene sulfonate uptake permease (TSUP) (TC 2.A.102) family.</text>
</comment>
<keyword evidence="7 8" id="KW-0472">Membrane</keyword>
<keyword evidence="10" id="KW-1185">Reference proteome</keyword>
<name>A9IJF5_BORPD</name>
<feature type="transmembrane region" description="Helical" evidence="8">
    <location>
        <begin position="12"/>
        <end position="32"/>
    </location>
</feature>
<organism evidence="9 10">
    <name type="scientific">Bordetella petrii (strain ATCC BAA-461 / DSM 12804 / CCUG 43448 / CIP 107267 / Se-1111R)</name>
    <dbReference type="NCBI Taxonomy" id="340100"/>
    <lineage>
        <taxon>Bacteria</taxon>
        <taxon>Pseudomonadati</taxon>
        <taxon>Pseudomonadota</taxon>
        <taxon>Betaproteobacteria</taxon>
        <taxon>Burkholderiales</taxon>
        <taxon>Alcaligenaceae</taxon>
        <taxon>Bordetella</taxon>
    </lineage>
</organism>
<dbReference type="PANTHER" id="PTHR30269:SF32">
    <property type="entry name" value="MEMBRANE TRANSPORTER PROTEIN-RELATED"/>
    <property type="match status" value="1"/>
</dbReference>
<dbReference type="PANTHER" id="PTHR30269">
    <property type="entry name" value="TRANSMEMBRANE PROTEIN YFCA"/>
    <property type="match status" value="1"/>
</dbReference>
<evidence type="ECO:0000256" key="3">
    <source>
        <dbReference type="ARBA" id="ARBA00022448"/>
    </source>
</evidence>
<evidence type="ECO:0000313" key="9">
    <source>
        <dbReference type="EMBL" id="CAP42210.1"/>
    </source>
</evidence>
<protein>
    <recommendedName>
        <fullName evidence="8">Probable membrane transporter protein</fullName>
    </recommendedName>
</protein>
<feature type="transmembrane region" description="Helical" evidence="8">
    <location>
        <begin position="198"/>
        <end position="217"/>
    </location>
</feature>
<feature type="transmembrane region" description="Helical" evidence="8">
    <location>
        <begin position="134"/>
        <end position="158"/>
    </location>
</feature>
<keyword evidence="4 8" id="KW-1003">Cell membrane</keyword>
<dbReference type="KEGG" id="bpt:Bpet1871"/>
<evidence type="ECO:0000256" key="6">
    <source>
        <dbReference type="ARBA" id="ARBA00022989"/>
    </source>
</evidence>
<proteinExistence type="inferred from homology"/>
<accession>A9IJF5</accession>
<dbReference type="GO" id="GO:0005886">
    <property type="term" value="C:plasma membrane"/>
    <property type="evidence" value="ECO:0007669"/>
    <property type="project" value="UniProtKB-SubCell"/>
</dbReference>
<dbReference type="InterPro" id="IPR052017">
    <property type="entry name" value="TSUP"/>
</dbReference>